<feature type="transmembrane region" description="Helical" evidence="4">
    <location>
        <begin position="195"/>
        <end position="212"/>
    </location>
</feature>
<evidence type="ECO:0000313" key="7">
    <source>
        <dbReference type="Proteomes" id="UP001199816"/>
    </source>
</evidence>
<dbReference type="SUPFAM" id="SSF46894">
    <property type="entry name" value="C-terminal effector domain of the bipartite response regulators"/>
    <property type="match status" value="1"/>
</dbReference>
<dbReference type="InterPro" id="IPR036388">
    <property type="entry name" value="WH-like_DNA-bd_sf"/>
</dbReference>
<comment type="caution">
    <text evidence="6">The sequence shown here is derived from an EMBL/GenBank/DDBJ whole genome shotgun (WGS) entry which is preliminary data.</text>
</comment>
<sequence length="325" mass="37921">MLIPGTEMHLITFGFICIELVMLSYLCLYRLARKDDKTVTLDLWLCFFLIIYNISGGLLPDPKLPGSFFVQECIAYATGFITPCYFPYYVLKCFNLKKMRFHAYAGVFIFLVSSYVTFVITLSISGNLDAANNVLIVPILYSIWVLVSVYKAVRYKYREAFSTRDAKEELIVLMLCLSPWLCLPVITYFNHGQPVEAITTNTGFLLLLALHIKQTINRLRIEYDRLVVSESKLKEWNIVLQQEVEKRTREIERLNREEKFRLNCAQYQLTNREKEIAFLVFIGESYKNVADKLFIAERTVAKHVQNIFYKIRVSNRVELCQKLTQ</sequence>
<keyword evidence="4" id="KW-1133">Transmembrane helix</keyword>
<feature type="transmembrane region" description="Helical" evidence="4">
    <location>
        <begin position="12"/>
        <end position="32"/>
    </location>
</feature>
<name>A0ABS8PTJ7_9BACT</name>
<dbReference type="PRINTS" id="PR00038">
    <property type="entry name" value="HTHLUXR"/>
</dbReference>
<dbReference type="PROSITE" id="PS50043">
    <property type="entry name" value="HTH_LUXR_2"/>
    <property type="match status" value="1"/>
</dbReference>
<dbReference type="CDD" id="cd06170">
    <property type="entry name" value="LuxR_C_like"/>
    <property type="match status" value="1"/>
</dbReference>
<dbReference type="PROSITE" id="PS00622">
    <property type="entry name" value="HTH_LUXR_1"/>
    <property type="match status" value="1"/>
</dbReference>
<dbReference type="InterPro" id="IPR016032">
    <property type="entry name" value="Sig_transdc_resp-reg_C-effctor"/>
</dbReference>
<keyword evidence="4" id="KW-0812">Transmembrane</keyword>
<dbReference type="Proteomes" id="UP001199816">
    <property type="component" value="Unassembled WGS sequence"/>
</dbReference>
<organism evidence="6 7">
    <name type="scientific">Niabella pedocola</name>
    <dbReference type="NCBI Taxonomy" id="1752077"/>
    <lineage>
        <taxon>Bacteria</taxon>
        <taxon>Pseudomonadati</taxon>
        <taxon>Bacteroidota</taxon>
        <taxon>Chitinophagia</taxon>
        <taxon>Chitinophagales</taxon>
        <taxon>Chitinophagaceae</taxon>
        <taxon>Niabella</taxon>
    </lineage>
</organism>
<dbReference type="Pfam" id="PF00196">
    <property type="entry name" value="GerE"/>
    <property type="match status" value="1"/>
</dbReference>
<reference evidence="6 7" key="1">
    <citation type="submission" date="2021-11" db="EMBL/GenBank/DDBJ databases">
        <title>Genomic of Niabella pedocola.</title>
        <authorList>
            <person name="Wu T."/>
        </authorList>
    </citation>
    <scope>NUCLEOTIDE SEQUENCE [LARGE SCALE GENOMIC DNA]</scope>
    <source>
        <strain evidence="6 7">JCM 31011</strain>
    </source>
</reference>
<feature type="transmembrane region" description="Helical" evidence="4">
    <location>
        <begin position="170"/>
        <end position="189"/>
    </location>
</feature>
<evidence type="ECO:0000256" key="4">
    <source>
        <dbReference type="SAM" id="Phobius"/>
    </source>
</evidence>
<dbReference type="Gene3D" id="1.10.10.10">
    <property type="entry name" value="Winged helix-like DNA-binding domain superfamily/Winged helix DNA-binding domain"/>
    <property type="match status" value="1"/>
</dbReference>
<accession>A0ABS8PTJ7</accession>
<keyword evidence="2" id="KW-0238">DNA-binding</keyword>
<dbReference type="PANTHER" id="PTHR44688">
    <property type="entry name" value="DNA-BINDING TRANSCRIPTIONAL ACTIVATOR DEVR_DOSR"/>
    <property type="match status" value="1"/>
</dbReference>
<dbReference type="PANTHER" id="PTHR44688:SF16">
    <property type="entry name" value="DNA-BINDING TRANSCRIPTIONAL ACTIVATOR DEVR_DOSR"/>
    <property type="match status" value="1"/>
</dbReference>
<evidence type="ECO:0000256" key="1">
    <source>
        <dbReference type="ARBA" id="ARBA00023015"/>
    </source>
</evidence>
<dbReference type="EMBL" id="JAJNEC010000005">
    <property type="protein sequence ID" value="MCD2424398.1"/>
    <property type="molecule type" value="Genomic_DNA"/>
</dbReference>
<dbReference type="RefSeq" id="WP_231006194.1">
    <property type="nucleotide sequence ID" value="NZ_JAJNEC010000005.1"/>
</dbReference>
<evidence type="ECO:0000313" key="6">
    <source>
        <dbReference type="EMBL" id="MCD2424398.1"/>
    </source>
</evidence>
<dbReference type="InterPro" id="IPR000792">
    <property type="entry name" value="Tscrpt_reg_LuxR_C"/>
</dbReference>
<evidence type="ECO:0000259" key="5">
    <source>
        <dbReference type="PROSITE" id="PS50043"/>
    </source>
</evidence>
<evidence type="ECO:0000256" key="2">
    <source>
        <dbReference type="ARBA" id="ARBA00023125"/>
    </source>
</evidence>
<evidence type="ECO:0000256" key="3">
    <source>
        <dbReference type="ARBA" id="ARBA00023163"/>
    </source>
</evidence>
<feature type="transmembrane region" description="Helical" evidence="4">
    <location>
        <begin position="103"/>
        <end position="124"/>
    </location>
</feature>
<protein>
    <submittedName>
        <fullName evidence="6">Helix-turn-helix transcriptional regulator</fullName>
    </submittedName>
</protein>
<feature type="transmembrane region" description="Helical" evidence="4">
    <location>
        <begin position="74"/>
        <end position="91"/>
    </location>
</feature>
<keyword evidence="3" id="KW-0804">Transcription</keyword>
<keyword evidence="1" id="KW-0805">Transcription regulation</keyword>
<proteinExistence type="predicted"/>
<feature type="transmembrane region" description="Helical" evidence="4">
    <location>
        <begin position="130"/>
        <end position="150"/>
    </location>
</feature>
<keyword evidence="7" id="KW-1185">Reference proteome</keyword>
<feature type="domain" description="HTH luxR-type" evidence="5">
    <location>
        <begin position="262"/>
        <end position="325"/>
    </location>
</feature>
<dbReference type="SMART" id="SM00421">
    <property type="entry name" value="HTH_LUXR"/>
    <property type="match status" value="1"/>
</dbReference>
<feature type="transmembrane region" description="Helical" evidence="4">
    <location>
        <begin position="39"/>
        <end position="59"/>
    </location>
</feature>
<keyword evidence="4" id="KW-0472">Membrane</keyword>
<gene>
    <name evidence="6" type="ORF">LQ567_16580</name>
</gene>